<gene>
    <name evidence="1" type="ORF">NCTC10571_01674</name>
</gene>
<dbReference type="AlphaFoldDB" id="A0A378NZU0"/>
<organism evidence="1 2">
    <name type="scientific">Megamonas hypermegale</name>
    <dbReference type="NCBI Taxonomy" id="158847"/>
    <lineage>
        <taxon>Bacteria</taxon>
        <taxon>Bacillati</taxon>
        <taxon>Bacillota</taxon>
        <taxon>Negativicutes</taxon>
        <taxon>Selenomonadales</taxon>
        <taxon>Selenomonadaceae</taxon>
        <taxon>Megamonas</taxon>
    </lineage>
</organism>
<evidence type="ECO:0000313" key="2">
    <source>
        <dbReference type="Proteomes" id="UP000255234"/>
    </source>
</evidence>
<protein>
    <submittedName>
        <fullName evidence="1">Uncharacterized protein</fullName>
    </submittedName>
</protein>
<dbReference type="Gene3D" id="2.40.10.410">
    <property type="entry name" value="FlgT, C-terminal domain"/>
    <property type="match status" value="1"/>
</dbReference>
<dbReference type="Proteomes" id="UP000255234">
    <property type="component" value="Unassembled WGS sequence"/>
</dbReference>
<accession>A0A378NZU0</accession>
<dbReference type="RefSeq" id="WP_181805705.1">
    <property type="nucleotide sequence ID" value="NZ_UGPP01000001.1"/>
</dbReference>
<dbReference type="EMBL" id="UGPP01000001">
    <property type="protein sequence ID" value="STY71518.1"/>
    <property type="molecule type" value="Genomic_DNA"/>
</dbReference>
<evidence type="ECO:0000313" key="1">
    <source>
        <dbReference type="EMBL" id="STY71518.1"/>
    </source>
</evidence>
<reference evidence="1 2" key="1">
    <citation type="submission" date="2018-06" db="EMBL/GenBank/DDBJ databases">
        <authorList>
            <consortium name="Pathogen Informatics"/>
            <person name="Doyle S."/>
        </authorList>
    </citation>
    <scope>NUCLEOTIDE SEQUENCE [LARGE SCALE GENOMIC DNA]</scope>
    <source>
        <strain evidence="1 2">NCTC10571</strain>
    </source>
</reference>
<sequence>MTDNKIFKIIKVSDDNLKIVINAGENKGIKIGMKFIVYAKGEELFDPDTNESLGRLEITKGMGKVTHVQEKISTLESANIKTIAPKKTIKRPNPNSLMYPNSLMFSYNQLYEEVSYGEGKTITNPFNDPCVGDFVKYIPE</sequence>
<name>A0A378NZU0_9FIRM</name>
<dbReference type="InterPro" id="IPR038165">
    <property type="entry name" value="FlgT_C_sf"/>
</dbReference>
<proteinExistence type="predicted"/>